<feature type="compositionally biased region" description="Pro residues" evidence="1">
    <location>
        <begin position="103"/>
        <end position="116"/>
    </location>
</feature>
<dbReference type="Pfam" id="PF03732">
    <property type="entry name" value="Retrotrans_gag"/>
    <property type="match status" value="1"/>
</dbReference>
<keyword evidence="4" id="KW-1185">Reference proteome</keyword>
<organism evidence="3 4">
    <name type="scientific">Mikania micrantha</name>
    <name type="common">bitter vine</name>
    <dbReference type="NCBI Taxonomy" id="192012"/>
    <lineage>
        <taxon>Eukaryota</taxon>
        <taxon>Viridiplantae</taxon>
        <taxon>Streptophyta</taxon>
        <taxon>Embryophyta</taxon>
        <taxon>Tracheophyta</taxon>
        <taxon>Spermatophyta</taxon>
        <taxon>Magnoliopsida</taxon>
        <taxon>eudicotyledons</taxon>
        <taxon>Gunneridae</taxon>
        <taxon>Pentapetalae</taxon>
        <taxon>asterids</taxon>
        <taxon>campanulids</taxon>
        <taxon>Asterales</taxon>
        <taxon>Asteraceae</taxon>
        <taxon>Asteroideae</taxon>
        <taxon>Heliantheae alliance</taxon>
        <taxon>Eupatorieae</taxon>
        <taxon>Mikania</taxon>
    </lineage>
</organism>
<comment type="caution">
    <text evidence="3">The sequence shown here is derived from an EMBL/GenBank/DDBJ whole genome shotgun (WGS) entry which is preliminary data.</text>
</comment>
<evidence type="ECO:0000256" key="1">
    <source>
        <dbReference type="SAM" id="MobiDB-lite"/>
    </source>
</evidence>
<dbReference type="Gene3D" id="2.40.70.10">
    <property type="entry name" value="Acid Proteases"/>
    <property type="match status" value="1"/>
</dbReference>
<feature type="domain" description="Retrotransposon gag" evidence="2">
    <location>
        <begin position="257"/>
        <end position="349"/>
    </location>
</feature>
<dbReference type="Proteomes" id="UP000326396">
    <property type="component" value="Linkage Group LG3"/>
</dbReference>
<feature type="compositionally biased region" description="Polar residues" evidence="1">
    <location>
        <begin position="484"/>
        <end position="498"/>
    </location>
</feature>
<name>A0A5N6N3H5_9ASTR</name>
<dbReference type="EMBL" id="SZYD01000013">
    <property type="protein sequence ID" value="KAD4384744.1"/>
    <property type="molecule type" value="Genomic_DNA"/>
</dbReference>
<dbReference type="OrthoDB" id="10487408at2759"/>
<feature type="region of interest" description="Disordered" evidence="1">
    <location>
        <begin position="470"/>
        <end position="556"/>
    </location>
</feature>
<evidence type="ECO:0000313" key="4">
    <source>
        <dbReference type="Proteomes" id="UP000326396"/>
    </source>
</evidence>
<feature type="region of interest" description="Disordered" evidence="1">
    <location>
        <begin position="1"/>
        <end position="73"/>
    </location>
</feature>
<feature type="compositionally biased region" description="Low complexity" evidence="1">
    <location>
        <begin position="499"/>
        <end position="535"/>
    </location>
</feature>
<dbReference type="InterPro" id="IPR021109">
    <property type="entry name" value="Peptidase_aspartic_dom_sf"/>
</dbReference>
<evidence type="ECO:0000313" key="3">
    <source>
        <dbReference type="EMBL" id="KAD4384744.1"/>
    </source>
</evidence>
<dbReference type="PANTHER" id="PTHR33223">
    <property type="entry name" value="CCHC-TYPE DOMAIN-CONTAINING PROTEIN"/>
    <property type="match status" value="1"/>
</dbReference>
<dbReference type="InterPro" id="IPR005162">
    <property type="entry name" value="Retrotrans_gag_dom"/>
</dbReference>
<sequence length="864" mass="97476">MEYPLNNPLPEPPRFEDFENPQGNSNPPPPSAQPQFQHVPPPNNPLNDDHHTNTTEERNTLRGGTHHGTIWSGENNVNDWDDGLNGGDYNLQNVNAAYDDPYGHPPPQPPPMQNPYPMNPQPLNQGGYGFHHQQPQYGYPPQQGFNRPPRPQNQNYGHGIPMPPPNMGVPMNYNQGMAHAQCATTHFRPALTTNSSPVVTPVRQGRSFEVRPAVLSSLPTFHGRVTEQPYQHLQEFEQFCQVTGGHGFSADEVKLILFPFTLKDKAKEWFSTLPASSIYTWEEMQQQFLSEFYTMKKTTEARAAIRNFKQKGGELFHEAFTRFKDMLRKCPHHGINMWELLVAFYDGMSSEDIRDINSQSNGTFLYNHVQVDWDMLERMSTTLKRLEQSNKRSKHETVNGAATQLSEEQLEVMVQKMAKLAGLGKDNTKYENVFSVCGGCGEIGHKASQCSAQFGSTEEVNQVYGDMNSNTYHPGLHNHPNFRYGNTSNQMNPNFQAPNNQGNQQQFNHQQGYNQGGYQRQYQGNQNQGFQGNYRQPPPQQVNHQSGSTSTSEASKIDEIFEMLKEMKKENEMRDKAFNALNKQVGQMAEELARRNPGTLPSDTHVNPAHQGSGSKNLHVNADPSREERWKIFEKVKINLPLLDDIKKVPAHVKCLKRLCTKKRHHKIPSQVQLTMNMDAVLSGELPPKLPDPGMPLIAIQIGSFQIDQALLDLGACVSILPGSVYDQYDFGPLKKVDTTVVLANHISTLPRGMLSDVIVKCKDTHPTVIMGRPFLSTAHAMIDCANGTVGLRFGGREKQINMFEIDTNPLVNDEYLKANIVDRCDFHSKEDNTKEKCFVLYRSEVAKEEQPKEYIDAEKKGAS</sequence>
<feature type="compositionally biased region" description="Polar residues" evidence="1">
    <location>
        <begin position="541"/>
        <end position="554"/>
    </location>
</feature>
<dbReference type="AlphaFoldDB" id="A0A5N6N3H5"/>
<feature type="compositionally biased region" description="Polar residues" evidence="1">
    <location>
        <begin position="599"/>
        <end position="618"/>
    </location>
</feature>
<reference evidence="3 4" key="1">
    <citation type="submission" date="2019-05" db="EMBL/GenBank/DDBJ databases">
        <title>Mikania micrantha, genome provides insights into the molecular mechanism of rapid growth.</title>
        <authorList>
            <person name="Liu B."/>
        </authorList>
    </citation>
    <scope>NUCLEOTIDE SEQUENCE [LARGE SCALE GENOMIC DNA]</scope>
    <source>
        <strain evidence="3">NLD-2019</strain>
        <tissue evidence="3">Leaf</tissue>
    </source>
</reference>
<evidence type="ECO:0000259" key="2">
    <source>
        <dbReference type="Pfam" id="PF03732"/>
    </source>
</evidence>
<dbReference type="PANTHER" id="PTHR33223:SF11">
    <property type="entry name" value="ELEMENT PROTEIN, PUTATIVE-RELATED"/>
    <property type="match status" value="1"/>
</dbReference>
<gene>
    <name evidence="3" type="ORF">E3N88_24912</name>
</gene>
<feature type="region of interest" description="Disordered" evidence="1">
    <location>
        <begin position="595"/>
        <end position="623"/>
    </location>
</feature>
<protein>
    <recommendedName>
        <fullName evidence="2">Retrotransposon gag domain-containing protein</fullName>
    </recommendedName>
</protein>
<accession>A0A5N6N3H5</accession>
<feature type="region of interest" description="Disordered" evidence="1">
    <location>
        <begin position="91"/>
        <end position="116"/>
    </location>
</feature>
<proteinExistence type="predicted"/>
<feature type="compositionally biased region" description="Basic and acidic residues" evidence="1">
    <location>
        <begin position="47"/>
        <end position="60"/>
    </location>
</feature>